<protein>
    <submittedName>
        <fullName evidence="3">Uncharacterized protein</fullName>
    </submittedName>
</protein>
<reference evidence="3 4" key="1">
    <citation type="submission" date="2014-04" db="EMBL/GenBank/DDBJ databases">
        <title>Evolutionary Origins and Diversification of the Mycorrhizal Mutualists.</title>
        <authorList>
            <consortium name="DOE Joint Genome Institute"/>
            <consortium name="Mycorrhizal Genomics Consortium"/>
            <person name="Kohler A."/>
            <person name="Kuo A."/>
            <person name="Nagy L.G."/>
            <person name="Floudas D."/>
            <person name="Copeland A."/>
            <person name="Barry K.W."/>
            <person name="Cichocki N."/>
            <person name="Veneault-Fourrey C."/>
            <person name="LaButti K."/>
            <person name="Lindquist E.A."/>
            <person name="Lipzen A."/>
            <person name="Lundell T."/>
            <person name="Morin E."/>
            <person name="Murat C."/>
            <person name="Riley R."/>
            <person name="Ohm R."/>
            <person name="Sun H."/>
            <person name="Tunlid A."/>
            <person name="Henrissat B."/>
            <person name="Grigoriev I.V."/>
            <person name="Hibbett D.S."/>
            <person name="Martin F."/>
        </authorList>
    </citation>
    <scope>NUCLEOTIDE SEQUENCE [LARGE SCALE GENOMIC DNA]</scope>
    <source>
        <strain evidence="3 4">Koide BX008</strain>
    </source>
</reference>
<evidence type="ECO:0000313" key="3">
    <source>
        <dbReference type="EMBL" id="KIL59644.1"/>
    </source>
</evidence>
<name>A0A0C2SZQ9_AMAMK</name>
<sequence length="69" mass="7288">MKLTTAAVLAFTCASALANSVPYGETAVYARDLYERGSDEGVLGSFEKRRGRGGPSLSRSFASQSTVPK</sequence>
<evidence type="ECO:0000313" key="4">
    <source>
        <dbReference type="Proteomes" id="UP000054549"/>
    </source>
</evidence>
<keyword evidence="2" id="KW-0732">Signal</keyword>
<gene>
    <name evidence="3" type="ORF">M378DRAFT_169033</name>
</gene>
<evidence type="ECO:0000256" key="1">
    <source>
        <dbReference type="SAM" id="MobiDB-lite"/>
    </source>
</evidence>
<proteinExistence type="predicted"/>
<dbReference type="HOGENOM" id="CLU_2775456_0_0_1"/>
<dbReference type="EMBL" id="KN818312">
    <property type="protein sequence ID" value="KIL59644.1"/>
    <property type="molecule type" value="Genomic_DNA"/>
</dbReference>
<feature type="compositionally biased region" description="Polar residues" evidence="1">
    <location>
        <begin position="57"/>
        <end position="69"/>
    </location>
</feature>
<organism evidence="3 4">
    <name type="scientific">Amanita muscaria (strain Koide BX008)</name>
    <dbReference type="NCBI Taxonomy" id="946122"/>
    <lineage>
        <taxon>Eukaryota</taxon>
        <taxon>Fungi</taxon>
        <taxon>Dikarya</taxon>
        <taxon>Basidiomycota</taxon>
        <taxon>Agaricomycotina</taxon>
        <taxon>Agaricomycetes</taxon>
        <taxon>Agaricomycetidae</taxon>
        <taxon>Agaricales</taxon>
        <taxon>Pluteineae</taxon>
        <taxon>Amanitaceae</taxon>
        <taxon>Amanita</taxon>
    </lineage>
</organism>
<dbReference type="AlphaFoldDB" id="A0A0C2SZQ9"/>
<feature type="region of interest" description="Disordered" evidence="1">
    <location>
        <begin position="45"/>
        <end position="69"/>
    </location>
</feature>
<dbReference type="InParanoid" id="A0A0C2SZQ9"/>
<keyword evidence="4" id="KW-1185">Reference proteome</keyword>
<dbReference type="Proteomes" id="UP000054549">
    <property type="component" value="Unassembled WGS sequence"/>
</dbReference>
<accession>A0A0C2SZQ9</accession>
<feature type="signal peptide" evidence="2">
    <location>
        <begin position="1"/>
        <end position="18"/>
    </location>
</feature>
<evidence type="ECO:0000256" key="2">
    <source>
        <dbReference type="SAM" id="SignalP"/>
    </source>
</evidence>
<feature type="chain" id="PRO_5002167752" evidence="2">
    <location>
        <begin position="19"/>
        <end position="69"/>
    </location>
</feature>